<dbReference type="GO" id="GO:0030894">
    <property type="term" value="C:replisome"/>
    <property type="evidence" value="ECO:0007669"/>
    <property type="project" value="TreeGrafter"/>
</dbReference>
<evidence type="ECO:0000256" key="3">
    <source>
        <dbReference type="ARBA" id="ARBA00005446"/>
    </source>
</evidence>
<keyword evidence="11" id="KW-0238">DNA-binding</keyword>
<dbReference type="GO" id="GO:0003677">
    <property type="term" value="F:DNA binding"/>
    <property type="evidence" value="ECO:0007669"/>
    <property type="project" value="UniProtKB-KW"/>
</dbReference>
<reference evidence="20 21" key="1">
    <citation type="submission" date="2019-08" db="EMBL/GenBank/DDBJ databases">
        <authorList>
            <person name="Peeters C."/>
        </authorList>
    </citation>
    <scope>NUCLEOTIDE SEQUENCE [LARGE SCALE GENOMIC DNA]</scope>
    <source>
        <strain evidence="20 21">LMG 31114</strain>
    </source>
</reference>
<dbReference type="SMART" id="SM00341">
    <property type="entry name" value="HRDC"/>
    <property type="match status" value="1"/>
</dbReference>
<dbReference type="InterPro" id="IPR018982">
    <property type="entry name" value="RQC_domain"/>
</dbReference>
<dbReference type="EC" id="5.6.2.4" evidence="16"/>
<evidence type="ECO:0000256" key="13">
    <source>
        <dbReference type="ARBA" id="ARBA00023204"/>
    </source>
</evidence>
<dbReference type="Pfam" id="PF16124">
    <property type="entry name" value="RecQ_Zn_bind"/>
    <property type="match status" value="1"/>
</dbReference>
<evidence type="ECO:0000256" key="2">
    <source>
        <dbReference type="ARBA" id="ARBA00001947"/>
    </source>
</evidence>
<dbReference type="Gene3D" id="3.40.50.300">
    <property type="entry name" value="P-loop containing nucleotide triphosphate hydrolases"/>
    <property type="match status" value="2"/>
</dbReference>
<dbReference type="Pfam" id="PF09382">
    <property type="entry name" value="RQC"/>
    <property type="match status" value="1"/>
</dbReference>
<dbReference type="NCBIfam" id="TIGR00614">
    <property type="entry name" value="recQ_fam"/>
    <property type="match status" value="1"/>
</dbReference>
<dbReference type="Pfam" id="PF00270">
    <property type="entry name" value="DEAD"/>
    <property type="match status" value="1"/>
</dbReference>
<keyword evidence="10" id="KW-0067">ATP-binding</keyword>
<dbReference type="InterPro" id="IPR027417">
    <property type="entry name" value="P-loop_NTPase"/>
</dbReference>
<feature type="domain" description="HRDC" evidence="17">
    <location>
        <begin position="537"/>
        <end position="609"/>
    </location>
</feature>
<keyword evidence="21" id="KW-1185">Reference proteome</keyword>
<comment type="similarity">
    <text evidence="3">Belongs to the helicase family. RecQ subfamily.</text>
</comment>
<dbReference type="InterPro" id="IPR011545">
    <property type="entry name" value="DEAD/DEAH_box_helicase_dom"/>
</dbReference>
<dbReference type="InterPro" id="IPR032284">
    <property type="entry name" value="RecQ_Zn-bd"/>
</dbReference>
<dbReference type="GO" id="GO:0006310">
    <property type="term" value="P:DNA recombination"/>
    <property type="evidence" value="ECO:0007669"/>
    <property type="project" value="UniProtKB-UniRule"/>
</dbReference>
<dbReference type="SMART" id="SM00956">
    <property type="entry name" value="RQC"/>
    <property type="match status" value="1"/>
</dbReference>
<dbReference type="SUPFAM" id="SSF47819">
    <property type="entry name" value="HRDC-like"/>
    <property type="match status" value="1"/>
</dbReference>
<comment type="cofactor">
    <cofactor evidence="1">
        <name>Mg(2+)</name>
        <dbReference type="ChEBI" id="CHEBI:18420"/>
    </cofactor>
</comment>
<dbReference type="GO" id="GO:0006260">
    <property type="term" value="P:DNA replication"/>
    <property type="evidence" value="ECO:0007669"/>
    <property type="project" value="InterPro"/>
</dbReference>
<dbReference type="InterPro" id="IPR010997">
    <property type="entry name" value="HRDC-like_sf"/>
</dbReference>
<dbReference type="SMART" id="SM00490">
    <property type="entry name" value="HELICc"/>
    <property type="match status" value="1"/>
</dbReference>
<dbReference type="InterPro" id="IPR006293">
    <property type="entry name" value="DNA_helicase_ATP-dep_RecQ_bac"/>
</dbReference>
<evidence type="ECO:0000256" key="8">
    <source>
        <dbReference type="ARBA" id="ARBA00022806"/>
    </source>
</evidence>
<dbReference type="InterPro" id="IPR004589">
    <property type="entry name" value="DNA_helicase_ATP-dep_RecQ"/>
</dbReference>
<dbReference type="InterPro" id="IPR002121">
    <property type="entry name" value="HRDC_dom"/>
</dbReference>
<accession>A0A5E4WCT5</accession>
<evidence type="ECO:0000313" key="20">
    <source>
        <dbReference type="EMBL" id="VVE22887.1"/>
    </source>
</evidence>
<name>A0A5E4WCT5_9BURK</name>
<proteinExistence type="inferred from homology"/>
<evidence type="ECO:0000256" key="11">
    <source>
        <dbReference type="ARBA" id="ARBA00023125"/>
    </source>
</evidence>
<evidence type="ECO:0000256" key="4">
    <source>
        <dbReference type="ARBA" id="ARBA00022723"/>
    </source>
</evidence>
<feature type="domain" description="Helicase C-terminal" evidence="19">
    <location>
        <begin position="226"/>
        <end position="375"/>
    </location>
</feature>
<evidence type="ECO:0000256" key="5">
    <source>
        <dbReference type="ARBA" id="ARBA00022741"/>
    </source>
</evidence>
<dbReference type="SMART" id="SM00487">
    <property type="entry name" value="DEXDc"/>
    <property type="match status" value="1"/>
</dbReference>
<evidence type="ECO:0000256" key="12">
    <source>
        <dbReference type="ARBA" id="ARBA00023172"/>
    </source>
</evidence>
<dbReference type="InterPro" id="IPR001650">
    <property type="entry name" value="Helicase_C-like"/>
</dbReference>
<keyword evidence="8 20" id="KW-0347">Helicase</keyword>
<dbReference type="GO" id="GO:0043138">
    <property type="term" value="F:3'-5' DNA helicase activity"/>
    <property type="evidence" value="ECO:0007669"/>
    <property type="project" value="UniProtKB-EC"/>
</dbReference>
<evidence type="ECO:0000256" key="9">
    <source>
        <dbReference type="ARBA" id="ARBA00022833"/>
    </source>
</evidence>
<evidence type="ECO:0000256" key="7">
    <source>
        <dbReference type="ARBA" id="ARBA00022801"/>
    </source>
</evidence>
<dbReference type="Pfam" id="PF00570">
    <property type="entry name" value="HRDC"/>
    <property type="match status" value="1"/>
</dbReference>
<dbReference type="FunFam" id="1.10.10.10:FF:000175">
    <property type="entry name" value="ATP-dependent DNA helicase RecQ"/>
    <property type="match status" value="1"/>
</dbReference>
<feature type="domain" description="Helicase ATP-binding" evidence="18">
    <location>
        <begin position="33"/>
        <end position="205"/>
    </location>
</feature>
<dbReference type="Proteomes" id="UP000366945">
    <property type="component" value="Unassembled WGS sequence"/>
</dbReference>
<keyword evidence="12" id="KW-0233">DNA recombination</keyword>
<keyword evidence="14" id="KW-0413">Isomerase</keyword>
<dbReference type="InterPro" id="IPR014001">
    <property type="entry name" value="Helicase_ATP-bd"/>
</dbReference>
<evidence type="ECO:0000256" key="1">
    <source>
        <dbReference type="ARBA" id="ARBA00001946"/>
    </source>
</evidence>
<dbReference type="Pfam" id="PF00271">
    <property type="entry name" value="Helicase_C"/>
    <property type="match status" value="1"/>
</dbReference>
<dbReference type="GO" id="GO:0006281">
    <property type="term" value="P:DNA repair"/>
    <property type="evidence" value="ECO:0007669"/>
    <property type="project" value="UniProtKB-KW"/>
</dbReference>
<evidence type="ECO:0000256" key="10">
    <source>
        <dbReference type="ARBA" id="ARBA00022840"/>
    </source>
</evidence>
<evidence type="ECO:0000256" key="16">
    <source>
        <dbReference type="NCBIfam" id="TIGR01389"/>
    </source>
</evidence>
<evidence type="ECO:0000313" key="21">
    <source>
        <dbReference type="Proteomes" id="UP000366945"/>
    </source>
</evidence>
<keyword evidence="4" id="KW-0479">Metal-binding</keyword>
<dbReference type="GO" id="GO:0005737">
    <property type="term" value="C:cytoplasm"/>
    <property type="evidence" value="ECO:0007669"/>
    <property type="project" value="TreeGrafter"/>
</dbReference>
<dbReference type="GO" id="GO:0009378">
    <property type="term" value="F:four-way junction helicase activity"/>
    <property type="evidence" value="ECO:0007669"/>
    <property type="project" value="TreeGrafter"/>
</dbReference>
<dbReference type="PROSITE" id="PS50967">
    <property type="entry name" value="HRDC"/>
    <property type="match status" value="1"/>
</dbReference>
<dbReference type="GO" id="GO:0043590">
    <property type="term" value="C:bacterial nucleoid"/>
    <property type="evidence" value="ECO:0007669"/>
    <property type="project" value="TreeGrafter"/>
</dbReference>
<dbReference type="NCBIfam" id="TIGR01389">
    <property type="entry name" value="recQ"/>
    <property type="match status" value="1"/>
</dbReference>
<dbReference type="FunFam" id="3.40.50.300:FF:000296">
    <property type="entry name" value="ATP-dependent DNA helicase RecQ"/>
    <property type="match status" value="1"/>
</dbReference>
<evidence type="ECO:0000256" key="6">
    <source>
        <dbReference type="ARBA" id="ARBA00022763"/>
    </source>
</evidence>
<sequence length="609" mass="67520">MGTGILPPMASALEVLRTVFGYNAFRGDQAAIVDHVAGGGDALVLMPTGGGKSLCYQIPALLRPGLGIVVSPLIALMQDQVDALLQAGVRAAYLNSSLSFDEAIDTERRAARGELDLLYVAPERLLTDRFLDLLDRLDERGQLALFAIDEAHCVSQWGHDFRPEYIQLSALHERYPSVPRIALTATADAATREEIQTRLGLTEAHLFVSSFDRPNIRYEIVDRDNPRKQLLAFLGRHRGEAGIVYCLSRKKVEETAAWLETQGIPALPYHAGLDADVRRTHQQRFLREEGLVMAATVAFGMGIDKPDVRFVAHLDLPKSLEAYYQETGRAGRDGEPAEAWMTYGLNDVVVHRSRIDESNAPDLQKRIERQKLDALLGYCEAPRCRRTVLLSYFGETSEPCGNCDVCLNPPEVFDGTIAAQKALSAILRTGQRFGAGHLVDLLRGRSTDKIRQFGHESLPTFGVGGELDDQGWRAVFRQLIAHGLIEPDSSQYGALILNAAARPVLKGETTLSLRRQRAVASKKSRFAGYASPAIELDPADQQLFDKLRAWRQDMAKTQQVPAYVILHDRTLRELAQRRPRHRDGLVDITGLGEAKIERYGEALVELMNA</sequence>
<dbReference type="CDD" id="cd18794">
    <property type="entry name" value="SF2_C_RecQ"/>
    <property type="match status" value="1"/>
</dbReference>
<evidence type="ECO:0000256" key="15">
    <source>
        <dbReference type="ARBA" id="ARBA00034617"/>
    </source>
</evidence>
<evidence type="ECO:0000259" key="18">
    <source>
        <dbReference type="PROSITE" id="PS51192"/>
    </source>
</evidence>
<evidence type="ECO:0000256" key="14">
    <source>
        <dbReference type="ARBA" id="ARBA00023235"/>
    </source>
</evidence>
<gene>
    <name evidence="20" type="ORF">PPN31114_03233</name>
</gene>
<comment type="cofactor">
    <cofactor evidence="2">
        <name>Zn(2+)</name>
        <dbReference type="ChEBI" id="CHEBI:29105"/>
    </cofactor>
</comment>
<dbReference type="GO" id="GO:0005524">
    <property type="term" value="F:ATP binding"/>
    <property type="evidence" value="ECO:0007669"/>
    <property type="project" value="UniProtKB-KW"/>
</dbReference>
<evidence type="ECO:0000259" key="17">
    <source>
        <dbReference type="PROSITE" id="PS50967"/>
    </source>
</evidence>
<dbReference type="PROSITE" id="PS51194">
    <property type="entry name" value="HELICASE_CTER"/>
    <property type="match status" value="1"/>
</dbReference>
<dbReference type="PANTHER" id="PTHR13710">
    <property type="entry name" value="DNA HELICASE RECQ FAMILY MEMBER"/>
    <property type="match status" value="1"/>
</dbReference>
<dbReference type="GO" id="GO:0046872">
    <property type="term" value="F:metal ion binding"/>
    <property type="evidence" value="ECO:0007669"/>
    <property type="project" value="UniProtKB-KW"/>
</dbReference>
<dbReference type="AlphaFoldDB" id="A0A5E4WCT5"/>
<organism evidence="20 21">
    <name type="scientific">Pandoraea pneumonica</name>
    <dbReference type="NCBI Taxonomy" id="2508299"/>
    <lineage>
        <taxon>Bacteria</taxon>
        <taxon>Pseudomonadati</taxon>
        <taxon>Pseudomonadota</taxon>
        <taxon>Betaproteobacteria</taxon>
        <taxon>Burkholderiales</taxon>
        <taxon>Burkholderiaceae</taxon>
        <taxon>Pandoraea</taxon>
    </lineage>
</organism>
<comment type="catalytic activity">
    <reaction evidence="15">
        <text>Couples ATP hydrolysis with the unwinding of duplex DNA by translocating in the 3'-5' direction.</text>
        <dbReference type="EC" id="5.6.2.4"/>
    </reaction>
</comment>
<protein>
    <recommendedName>
        <fullName evidence="16">DNA helicase RecQ</fullName>
        <ecNumber evidence="16">5.6.2.4</ecNumber>
    </recommendedName>
</protein>
<evidence type="ECO:0000259" key="19">
    <source>
        <dbReference type="PROSITE" id="PS51194"/>
    </source>
</evidence>
<dbReference type="GO" id="GO:0016787">
    <property type="term" value="F:hydrolase activity"/>
    <property type="evidence" value="ECO:0007669"/>
    <property type="project" value="UniProtKB-KW"/>
</dbReference>
<dbReference type="GO" id="GO:0009432">
    <property type="term" value="P:SOS response"/>
    <property type="evidence" value="ECO:0007669"/>
    <property type="project" value="UniProtKB-UniRule"/>
</dbReference>
<keyword evidence="6" id="KW-0227">DNA damage</keyword>
<dbReference type="Gene3D" id="1.10.150.80">
    <property type="entry name" value="HRDC domain"/>
    <property type="match status" value="1"/>
</dbReference>
<dbReference type="InterPro" id="IPR044876">
    <property type="entry name" value="HRDC_dom_sf"/>
</dbReference>
<keyword evidence="7" id="KW-0378">Hydrolase</keyword>
<dbReference type="PROSITE" id="PS51192">
    <property type="entry name" value="HELICASE_ATP_BIND_1"/>
    <property type="match status" value="1"/>
</dbReference>
<dbReference type="InterPro" id="IPR036388">
    <property type="entry name" value="WH-like_DNA-bd_sf"/>
</dbReference>
<dbReference type="FunFam" id="3.40.50.300:FF:000156">
    <property type="entry name" value="ATP-dependent DNA helicase recQ"/>
    <property type="match status" value="1"/>
</dbReference>
<dbReference type="CDD" id="cd17920">
    <property type="entry name" value="DEXHc_RecQ"/>
    <property type="match status" value="1"/>
</dbReference>
<dbReference type="EMBL" id="CABPSK010000003">
    <property type="protein sequence ID" value="VVE22887.1"/>
    <property type="molecule type" value="Genomic_DNA"/>
</dbReference>
<keyword evidence="13" id="KW-0234">DNA repair</keyword>
<dbReference type="SUPFAM" id="SSF52540">
    <property type="entry name" value="P-loop containing nucleoside triphosphate hydrolases"/>
    <property type="match status" value="2"/>
</dbReference>
<dbReference type="Gene3D" id="1.10.10.10">
    <property type="entry name" value="Winged helix-like DNA-binding domain superfamily/Winged helix DNA-binding domain"/>
    <property type="match status" value="1"/>
</dbReference>
<keyword evidence="9" id="KW-0862">Zinc</keyword>
<dbReference type="PANTHER" id="PTHR13710:SF105">
    <property type="entry name" value="ATP-DEPENDENT DNA HELICASE Q1"/>
    <property type="match status" value="1"/>
</dbReference>
<keyword evidence="5" id="KW-0547">Nucleotide-binding</keyword>